<feature type="active site" description="Proton acceptor" evidence="15">
    <location>
        <position position="262"/>
    </location>
</feature>
<dbReference type="RefSeq" id="WP_185780120.1">
    <property type="nucleotide sequence ID" value="NZ_JACJUU010000008.1"/>
</dbReference>
<evidence type="ECO:0000256" key="5">
    <source>
        <dbReference type="ARBA" id="ARBA00022452"/>
    </source>
</evidence>
<evidence type="ECO:0000256" key="7">
    <source>
        <dbReference type="ARBA" id="ARBA00022723"/>
    </source>
</evidence>
<feature type="chain" id="PRO_5033108387" description="Phospholipase A1" evidence="17">
    <location>
        <begin position="26"/>
        <end position="397"/>
    </location>
</feature>
<dbReference type="InterPro" id="IPR036541">
    <property type="entry name" value="PLipase_A1_sf"/>
</dbReference>
<keyword evidence="12 17" id="KW-0443">Lipid metabolism</keyword>
<dbReference type="Pfam" id="PF02253">
    <property type="entry name" value="PLA1"/>
    <property type="match status" value="1"/>
</dbReference>
<dbReference type="AlphaFoldDB" id="A0A842HS04"/>
<evidence type="ECO:0000256" key="14">
    <source>
        <dbReference type="ARBA" id="ARBA00023237"/>
    </source>
</evidence>
<comment type="cofactor">
    <cofactor evidence="17">
        <name>Ca(2+)</name>
        <dbReference type="ChEBI" id="CHEBI:29108"/>
    </cofactor>
    <text evidence="17">Binds 1 Ca(2+) ion per monomer. In the dimeric form the Ca(2+) is bound by different amino acids with binding of each Ca(2+) shared with ligands coming from each monomer. The Ca(2+) ion may have a role in catalysis.</text>
</comment>
<evidence type="ECO:0000313" key="18">
    <source>
        <dbReference type="EMBL" id="MBC2770442.1"/>
    </source>
</evidence>
<sequence>MRPLLKLIYLLLLVTVAAAARPAWAFVNYQLDTSRAKPGETLYVKGVAANETKAPITWTPQKTLPIQWQDAAGQVMTVNATLLENPAPFTLAPGQFAAQRWALIVPKDIQGLQTLAVDNSPTLIALQADNPNLPVPAHHADAAGLPPAPEALPVSSSPFETFRRAISPYEPIYFDVGGRDGTNARFQVSFKYRLFSPENPARPAWYDHFYLGYTQTSLWDLDGSSKPFIDSTYNPGIFWHNPALAGTSDQQWIGGLAMGVEHRSNGKSGIDSRSINNAYIQPELNYRFDGGSILSFMPRAKAYFSKNENPDYADYAGYVDWKLRWAQPNGLILTGLYRQGKSGRTATQLEAAWPLQRTFLNMNGFLHVQYFRGWGETLLGYNQKSDGQVRIGIALVP</sequence>
<dbReference type="PANTHER" id="PTHR40457">
    <property type="entry name" value="PHOSPHOLIPASE A1"/>
    <property type="match status" value="1"/>
</dbReference>
<keyword evidence="6" id="KW-0812">Transmembrane</keyword>
<dbReference type="EMBL" id="JACJUU010000008">
    <property type="protein sequence ID" value="MBC2770442.1"/>
    <property type="molecule type" value="Genomic_DNA"/>
</dbReference>
<evidence type="ECO:0000256" key="17">
    <source>
        <dbReference type="RuleBase" id="RU366027"/>
    </source>
</evidence>
<dbReference type="Proteomes" id="UP000545386">
    <property type="component" value="Unassembled WGS sequence"/>
</dbReference>
<dbReference type="GO" id="GO:0009279">
    <property type="term" value="C:cell outer membrane"/>
    <property type="evidence" value="ECO:0007669"/>
    <property type="project" value="UniProtKB-SubCell"/>
</dbReference>
<gene>
    <name evidence="18" type="ORF">GTU67_11040</name>
</gene>
<evidence type="ECO:0000256" key="3">
    <source>
        <dbReference type="ARBA" id="ARBA00010525"/>
    </source>
</evidence>
<reference evidence="18 19" key="1">
    <citation type="submission" date="2020-08" db="EMBL/GenBank/DDBJ databases">
        <title>Paraeoetvoesia sp. YC-7-48 draft genome sequence.</title>
        <authorList>
            <person name="Yao L."/>
        </authorList>
    </citation>
    <scope>NUCLEOTIDE SEQUENCE [LARGE SCALE GENOMIC DNA]</scope>
    <source>
        <strain evidence="19">YC-7-48</strain>
    </source>
</reference>
<evidence type="ECO:0000256" key="12">
    <source>
        <dbReference type="ARBA" id="ARBA00023098"/>
    </source>
</evidence>
<keyword evidence="10 16" id="KW-0106">Calcium</keyword>
<dbReference type="GO" id="GO:0008970">
    <property type="term" value="F:phospholipase A1 activity"/>
    <property type="evidence" value="ECO:0007669"/>
    <property type="project" value="UniProtKB-EC"/>
</dbReference>
<evidence type="ECO:0000313" key="19">
    <source>
        <dbReference type="Proteomes" id="UP000545386"/>
    </source>
</evidence>
<comment type="catalytic activity">
    <reaction evidence="2 17">
        <text>a 1,2-diacyl-sn-glycero-3-phosphocholine + H2O = a 1-acyl-sn-glycero-3-phosphocholine + a fatty acid + H(+)</text>
        <dbReference type="Rhea" id="RHEA:15801"/>
        <dbReference type="ChEBI" id="CHEBI:15377"/>
        <dbReference type="ChEBI" id="CHEBI:15378"/>
        <dbReference type="ChEBI" id="CHEBI:28868"/>
        <dbReference type="ChEBI" id="CHEBI:57643"/>
        <dbReference type="ChEBI" id="CHEBI:58168"/>
        <dbReference type="EC" id="3.1.1.4"/>
    </reaction>
</comment>
<evidence type="ECO:0000256" key="16">
    <source>
        <dbReference type="PIRSR" id="PIRSR603187-2"/>
    </source>
</evidence>
<keyword evidence="14 17" id="KW-0998">Cell outer membrane</keyword>
<evidence type="ECO:0000256" key="6">
    <source>
        <dbReference type="ARBA" id="ARBA00022692"/>
    </source>
</evidence>
<feature type="signal peptide" evidence="17">
    <location>
        <begin position="1"/>
        <end position="25"/>
    </location>
</feature>
<dbReference type="GO" id="GO:0016042">
    <property type="term" value="P:lipid catabolic process"/>
    <property type="evidence" value="ECO:0007669"/>
    <property type="project" value="UniProtKB-KW"/>
</dbReference>
<keyword evidence="19" id="KW-1185">Reference proteome</keyword>
<dbReference type="EC" id="3.1.1.32" evidence="17"/>
<dbReference type="GO" id="GO:0046872">
    <property type="term" value="F:metal ion binding"/>
    <property type="evidence" value="ECO:0007669"/>
    <property type="project" value="UniProtKB-KW"/>
</dbReference>
<keyword evidence="8 17" id="KW-0732">Signal</keyword>
<dbReference type="InterPro" id="IPR003187">
    <property type="entry name" value="PLipase_A1"/>
</dbReference>
<comment type="subcellular location">
    <subcellularLocation>
        <location evidence="17">Cell outer membrane</location>
        <topology evidence="17">Multi-pass membrane protein</topology>
    </subcellularLocation>
    <text evidence="17">One of the very few enzymes located there.</text>
</comment>
<keyword evidence="7 16" id="KW-0479">Metal-binding</keyword>
<comment type="subunit">
    <text evidence="4 17">Homodimer; dimerization is reversible, and the dimeric form is the active one.</text>
</comment>
<keyword evidence="13" id="KW-0472">Membrane</keyword>
<dbReference type="PRINTS" id="PR01486">
    <property type="entry name" value="PHPHLIPASEA1"/>
</dbReference>
<comment type="similarity">
    <text evidence="3 17">Belongs to the phospholipase A1 family.</text>
</comment>
<dbReference type="EC" id="3.1.1.4" evidence="17"/>
<evidence type="ECO:0000256" key="4">
    <source>
        <dbReference type="ARBA" id="ARBA00011702"/>
    </source>
</evidence>
<evidence type="ECO:0000256" key="11">
    <source>
        <dbReference type="ARBA" id="ARBA00022963"/>
    </source>
</evidence>
<comment type="caution">
    <text evidence="18">The sequence shown here is derived from an EMBL/GenBank/DDBJ whole genome shotgun (WGS) entry which is preliminary data.</text>
</comment>
<feature type="binding site" description="in dimeric form" evidence="16">
    <location>
        <position position="225"/>
    </location>
    <ligand>
        <name>Ca(2+)</name>
        <dbReference type="ChEBI" id="CHEBI:29108"/>
        <label>1</label>
    </ligand>
</feature>
<accession>A0A842HS04</accession>
<evidence type="ECO:0000256" key="1">
    <source>
        <dbReference type="ARBA" id="ARBA00000111"/>
    </source>
</evidence>
<protein>
    <recommendedName>
        <fullName evidence="17">Phospholipase A1</fullName>
        <ecNumber evidence="17">3.1.1.32</ecNumber>
        <ecNumber evidence="17">3.1.1.4</ecNumber>
    </recommendedName>
    <alternativeName>
        <fullName evidence="17">Phosphatidylcholine 1-acylhydrolase</fullName>
    </alternativeName>
</protein>
<feature type="binding site" description="in dimeric form" evidence="16">
    <location>
        <position position="272"/>
    </location>
    <ligand>
        <name>Ca(2+)</name>
        <dbReference type="ChEBI" id="CHEBI:29108"/>
        <label>1</label>
    </ligand>
</feature>
<comment type="function">
    <text evidence="17">Hydrolysis of phosphatidylcholine with phospholipase A2 (EC 3.1.1.4) and phospholipase A1 (EC 3.1.1.32) activities.</text>
</comment>
<keyword evidence="5" id="KW-1134">Transmembrane beta strand</keyword>
<feature type="active site" description="Nucleophile" evidence="15">
    <location>
        <position position="264"/>
    </location>
</feature>
<keyword evidence="9 17" id="KW-0378">Hydrolase</keyword>
<dbReference type="PANTHER" id="PTHR40457:SF1">
    <property type="entry name" value="PHOSPHOLIPASE A1"/>
    <property type="match status" value="1"/>
</dbReference>
<evidence type="ECO:0000256" key="13">
    <source>
        <dbReference type="ARBA" id="ARBA00023136"/>
    </source>
</evidence>
<evidence type="ECO:0000256" key="15">
    <source>
        <dbReference type="PIRSR" id="PIRSR603187-1"/>
    </source>
</evidence>
<comment type="catalytic activity">
    <reaction evidence="1 17">
        <text>a 1,2-diacyl-sn-glycero-3-phosphocholine + H2O = a 2-acyl-sn-glycero-3-phosphocholine + a fatty acid + H(+)</text>
        <dbReference type="Rhea" id="RHEA:18689"/>
        <dbReference type="ChEBI" id="CHEBI:15377"/>
        <dbReference type="ChEBI" id="CHEBI:15378"/>
        <dbReference type="ChEBI" id="CHEBI:28868"/>
        <dbReference type="ChEBI" id="CHEBI:57643"/>
        <dbReference type="ChEBI" id="CHEBI:57875"/>
        <dbReference type="EC" id="3.1.1.32"/>
    </reaction>
</comment>
<organism evidence="18 19">
    <name type="scientific">Pusillimonas minor</name>
    <dbReference type="NCBI Taxonomy" id="2697024"/>
    <lineage>
        <taxon>Bacteria</taxon>
        <taxon>Pseudomonadati</taxon>
        <taxon>Pseudomonadota</taxon>
        <taxon>Betaproteobacteria</taxon>
        <taxon>Burkholderiales</taxon>
        <taxon>Alcaligenaceae</taxon>
        <taxon>Pusillimonas</taxon>
    </lineage>
</organism>
<name>A0A842HS04_9BURK</name>
<keyword evidence="11 17" id="KW-0442">Lipid degradation</keyword>
<evidence type="ECO:0000256" key="2">
    <source>
        <dbReference type="ARBA" id="ARBA00001604"/>
    </source>
</evidence>
<evidence type="ECO:0000256" key="10">
    <source>
        <dbReference type="ARBA" id="ARBA00022837"/>
    </source>
</evidence>
<dbReference type="Gene3D" id="2.40.230.10">
    <property type="entry name" value="Phospholipase A1"/>
    <property type="match status" value="1"/>
</dbReference>
<dbReference type="GO" id="GO:0004623">
    <property type="term" value="F:phospholipase A2 activity"/>
    <property type="evidence" value="ECO:0007669"/>
    <property type="project" value="UniProtKB-EC"/>
</dbReference>
<evidence type="ECO:0000256" key="9">
    <source>
        <dbReference type="ARBA" id="ARBA00022801"/>
    </source>
</evidence>
<dbReference type="SUPFAM" id="SSF56931">
    <property type="entry name" value="Outer membrane phospholipase A (OMPLA)"/>
    <property type="match status" value="1"/>
</dbReference>
<proteinExistence type="inferred from homology"/>
<evidence type="ECO:0000256" key="8">
    <source>
        <dbReference type="ARBA" id="ARBA00022729"/>
    </source>
</evidence>